<organism evidence="2 3">
    <name type="scientific">Armillaria novae-zelandiae</name>
    <dbReference type="NCBI Taxonomy" id="153914"/>
    <lineage>
        <taxon>Eukaryota</taxon>
        <taxon>Fungi</taxon>
        <taxon>Dikarya</taxon>
        <taxon>Basidiomycota</taxon>
        <taxon>Agaricomycotina</taxon>
        <taxon>Agaricomycetes</taxon>
        <taxon>Agaricomycetidae</taxon>
        <taxon>Agaricales</taxon>
        <taxon>Marasmiineae</taxon>
        <taxon>Physalacriaceae</taxon>
        <taxon>Armillaria</taxon>
    </lineage>
</organism>
<feature type="non-terminal residue" evidence="2">
    <location>
        <position position="1"/>
    </location>
</feature>
<dbReference type="Proteomes" id="UP001175227">
    <property type="component" value="Unassembled WGS sequence"/>
</dbReference>
<name>A0AA39NSS7_9AGAR</name>
<evidence type="ECO:0000256" key="1">
    <source>
        <dbReference type="SAM" id="SignalP"/>
    </source>
</evidence>
<sequence length="105" mass="11922">ILVWMLLVSYIMLCGAKDFTPSTLWKNPNITLSKDERIAITSAALEKAISMLQPNGQFNGVYSAYDTPGRLYGQMAEFDRLTNQMKYKETLRQCFSLAQSISPEF</sequence>
<keyword evidence="1" id="KW-0732">Signal</keyword>
<comment type="caution">
    <text evidence="2">The sequence shown here is derived from an EMBL/GenBank/DDBJ whole genome shotgun (WGS) entry which is preliminary data.</text>
</comment>
<dbReference type="AlphaFoldDB" id="A0AA39NSS7"/>
<reference evidence="2" key="1">
    <citation type="submission" date="2023-06" db="EMBL/GenBank/DDBJ databases">
        <authorList>
            <consortium name="Lawrence Berkeley National Laboratory"/>
            <person name="Ahrendt S."/>
            <person name="Sahu N."/>
            <person name="Indic B."/>
            <person name="Wong-Bajracharya J."/>
            <person name="Merenyi Z."/>
            <person name="Ke H.-M."/>
            <person name="Monk M."/>
            <person name="Kocsube S."/>
            <person name="Drula E."/>
            <person name="Lipzen A."/>
            <person name="Balint B."/>
            <person name="Henrissat B."/>
            <person name="Andreopoulos B."/>
            <person name="Martin F.M."/>
            <person name="Harder C.B."/>
            <person name="Rigling D."/>
            <person name="Ford K.L."/>
            <person name="Foster G.D."/>
            <person name="Pangilinan J."/>
            <person name="Papanicolaou A."/>
            <person name="Barry K."/>
            <person name="LaButti K."/>
            <person name="Viragh M."/>
            <person name="Koriabine M."/>
            <person name="Yan M."/>
            <person name="Riley R."/>
            <person name="Champramary S."/>
            <person name="Plett K.L."/>
            <person name="Tsai I.J."/>
            <person name="Slot J."/>
            <person name="Sipos G."/>
            <person name="Plett J."/>
            <person name="Nagy L.G."/>
            <person name="Grigoriev I.V."/>
        </authorList>
    </citation>
    <scope>NUCLEOTIDE SEQUENCE</scope>
    <source>
        <strain evidence="2">ICMP 16352</strain>
    </source>
</reference>
<feature type="chain" id="PRO_5041316087" evidence="1">
    <location>
        <begin position="17"/>
        <end position="105"/>
    </location>
</feature>
<dbReference type="EMBL" id="JAUEPR010000053">
    <property type="protein sequence ID" value="KAK0471212.1"/>
    <property type="molecule type" value="Genomic_DNA"/>
</dbReference>
<proteinExistence type="predicted"/>
<accession>A0AA39NSS7</accession>
<feature type="signal peptide" evidence="1">
    <location>
        <begin position="1"/>
        <end position="16"/>
    </location>
</feature>
<gene>
    <name evidence="2" type="ORF">IW261DRAFT_1315749</name>
</gene>
<keyword evidence="3" id="KW-1185">Reference proteome</keyword>
<evidence type="ECO:0000313" key="3">
    <source>
        <dbReference type="Proteomes" id="UP001175227"/>
    </source>
</evidence>
<protein>
    <submittedName>
        <fullName evidence="2">Uncharacterized protein</fullName>
    </submittedName>
</protein>
<feature type="non-terminal residue" evidence="2">
    <location>
        <position position="105"/>
    </location>
</feature>
<evidence type="ECO:0000313" key="2">
    <source>
        <dbReference type="EMBL" id="KAK0471212.1"/>
    </source>
</evidence>